<dbReference type="EMBL" id="MT119361">
    <property type="protein sequence ID" value="QIQ66419.1"/>
    <property type="molecule type" value="Genomic_DNA"/>
</dbReference>
<organism evidence="1 2">
    <name type="scientific">Enterococcus phage vipetofem</name>
    <dbReference type="NCBI Taxonomy" id="2719594"/>
    <lineage>
        <taxon>Viruses</taxon>
        <taxon>Duplodnaviria</taxon>
        <taxon>Heunggongvirae</taxon>
        <taxon>Uroviricota</taxon>
        <taxon>Caudoviricetes</taxon>
        <taxon>Andrewesvirinae</taxon>
        <taxon>Vipetofemvirus</taxon>
        <taxon>Vipetofemvirus vipetofem</taxon>
    </lineage>
</organism>
<dbReference type="Proteomes" id="UP000502113">
    <property type="component" value="Segment"/>
</dbReference>
<gene>
    <name evidence="1" type="ORF">vipetofem_121</name>
</gene>
<protein>
    <submittedName>
        <fullName evidence="1">Uncharacterized protein</fullName>
    </submittedName>
</protein>
<accession>A0A6G9LN28</accession>
<keyword evidence="2" id="KW-1185">Reference proteome</keyword>
<name>A0A6G9LN28_9CAUD</name>
<evidence type="ECO:0000313" key="2">
    <source>
        <dbReference type="Proteomes" id="UP000502113"/>
    </source>
</evidence>
<reference evidence="2" key="1">
    <citation type="submission" date="2020-02" db="EMBL/GenBank/DDBJ databases">
        <authorList>
            <person name="Olsen N.S."/>
            <person name="Forero-Junco L."/>
            <person name="Kot W."/>
            <person name="Hansen L.H."/>
        </authorList>
    </citation>
    <scope>NUCLEOTIDE SEQUENCE [LARGE SCALE GENOMIC DNA]</scope>
</reference>
<sequence length="70" mass="8210">MTEKMIDCEYGDKFFIDKSTNLDGEHIVQFQMTESDEICYVDKVSLNKEACIDLIKILKKDMEIKDEELV</sequence>
<proteinExistence type="predicted"/>
<evidence type="ECO:0000313" key="1">
    <source>
        <dbReference type="EMBL" id="QIQ66419.1"/>
    </source>
</evidence>